<protein>
    <submittedName>
        <fullName evidence="3">Glycosyl transferase</fullName>
    </submittedName>
</protein>
<keyword evidence="3" id="KW-0808">Transferase</keyword>
<feature type="domain" description="Glycosyltransferase 2-like" evidence="2">
    <location>
        <begin position="4"/>
        <end position="169"/>
    </location>
</feature>
<accession>A0A512CJ20</accession>
<gene>
    <name evidence="3" type="ORF">CQA01_47350</name>
</gene>
<comment type="caution">
    <text evidence="3">The sequence shown here is derived from an EMBL/GenBank/DDBJ whole genome shotgun (WGS) entry which is preliminary data.</text>
</comment>
<organism evidence="3 4">
    <name type="scientific">Cyclobacterium qasimii</name>
    <dbReference type="NCBI Taxonomy" id="1350429"/>
    <lineage>
        <taxon>Bacteria</taxon>
        <taxon>Pseudomonadati</taxon>
        <taxon>Bacteroidota</taxon>
        <taxon>Cytophagia</taxon>
        <taxon>Cytophagales</taxon>
        <taxon>Cyclobacteriaceae</taxon>
        <taxon>Cyclobacterium</taxon>
    </lineage>
</organism>
<dbReference type="AlphaFoldDB" id="A0A512CJ20"/>
<feature type="transmembrane region" description="Helical" evidence="1">
    <location>
        <begin position="265"/>
        <end position="285"/>
    </location>
</feature>
<dbReference type="InterPro" id="IPR029044">
    <property type="entry name" value="Nucleotide-diphossugar_trans"/>
</dbReference>
<keyword evidence="1" id="KW-0472">Membrane</keyword>
<keyword evidence="1" id="KW-1133">Transmembrane helix</keyword>
<dbReference type="Proteomes" id="UP000321301">
    <property type="component" value="Unassembled WGS sequence"/>
</dbReference>
<dbReference type="EMBL" id="BJYV01000047">
    <property type="protein sequence ID" value="GEO24201.1"/>
    <property type="molecule type" value="Genomic_DNA"/>
</dbReference>
<dbReference type="PANTHER" id="PTHR43685:SF3">
    <property type="entry name" value="SLR2126 PROTEIN"/>
    <property type="match status" value="1"/>
</dbReference>
<dbReference type="SUPFAM" id="SSF53448">
    <property type="entry name" value="Nucleotide-diphospho-sugar transferases"/>
    <property type="match status" value="1"/>
</dbReference>
<evidence type="ECO:0000256" key="1">
    <source>
        <dbReference type="SAM" id="Phobius"/>
    </source>
</evidence>
<dbReference type="InterPro" id="IPR001173">
    <property type="entry name" value="Glyco_trans_2-like"/>
</dbReference>
<proteinExistence type="predicted"/>
<dbReference type="Pfam" id="PF00535">
    <property type="entry name" value="Glycos_transf_2"/>
    <property type="match status" value="1"/>
</dbReference>
<evidence type="ECO:0000313" key="4">
    <source>
        <dbReference type="Proteomes" id="UP000321301"/>
    </source>
</evidence>
<dbReference type="GO" id="GO:0016740">
    <property type="term" value="F:transferase activity"/>
    <property type="evidence" value="ECO:0007669"/>
    <property type="project" value="UniProtKB-KW"/>
</dbReference>
<reference evidence="3 4" key="1">
    <citation type="submission" date="2019-07" db="EMBL/GenBank/DDBJ databases">
        <title>Whole genome shotgun sequence of Cyclobacterium qasimii NBRC 106168.</title>
        <authorList>
            <person name="Hosoyama A."/>
            <person name="Uohara A."/>
            <person name="Ohji S."/>
            <person name="Ichikawa N."/>
        </authorList>
    </citation>
    <scope>NUCLEOTIDE SEQUENCE [LARGE SCALE GENOMIC DNA]</scope>
    <source>
        <strain evidence="3 4">NBRC 106168</strain>
    </source>
</reference>
<feature type="transmembrane region" description="Helical" evidence="1">
    <location>
        <begin position="237"/>
        <end position="259"/>
    </location>
</feature>
<dbReference type="RefSeq" id="WP_020894149.1">
    <property type="nucleotide sequence ID" value="NZ_BJYV01000047.1"/>
</dbReference>
<keyword evidence="4" id="KW-1185">Reference proteome</keyword>
<keyword evidence="1" id="KW-0812">Transmembrane</keyword>
<evidence type="ECO:0000259" key="2">
    <source>
        <dbReference type="Pfam" id="PF00535"/>
    </source>
</evidence>
<dbReference type="Gene3D" id="3.90.550.10">
    <property type="entry name" value="Spore Coat Polysaccharide Biosynthesis Protein SpsA, Chain A"/>
    <property type="match status" value="1"/>
</dbReference>
<dbReference type="InterPro" id="IPR050834">
    <property type="entry name" value="Glycosyltransf_2"/>
</dbReference>
<sequence>MRFSVIIPVYNRPEELQNLLESLCLQTFSDFEVVVIEDGSEHPSEAIVRGFYDRINVNYHFQENTGQGFARNKGIELAKGDYFVFFDSDCVIPADYFKILNAVLETKKLDAHGGPDDAGESFSPWQKAMNFSMTSFLTTGGIRGKMKNPAKYQARGYNMGFSREVYQRVGGFIHPNMAEDIELSIRIKKAGFRLELVSEAFVYHHRKNDFLSFIRQSHQFGRNRVFITKFHKDALKLVHLLPVVFLIGLLLLPFALFIYAPLGAAIAVGYFLWTVAVLLSAAGSIQSRFLAVLTSYGQLIAYGTGVLREGHSSLLGLLGGKK</sequence>
<name>A0A512CJ20_9BACT</name>
<dbReference type="PANTHER" id="PTHR43685">
    <property type="entry name" value="GLYCOSYLTRANSFERASE"/>
    <property type="match status" value="1"/>
</dbReference>
<evidence type="ECO:0000313" key="3">
    <source>
        <dbReference type="EMBL" id="GEO24201.1"/>
    </source>
</evidence>